<dbReference type="GO" id="GO:0043161">
    <property type="term" value="P:proteasome-mediated ubiquitin-dependent protein catabolic process"/>
    <property type="evidence" value="ECO:0007669"/>
    <property type="project" value="TreeGrafter"/>
</dbReference>
<evidence type="ECO:0000259" key="1">
    <source>
        <dbReference type="PROSITE" id="PS50033"/>
    </source>
</evidence>
<sequence length="281" mass="32267">MDSPWTVKWNDSISPSVGLWTMFRWTTAEHIMKDIDKRGSDKDDTWCDGTENEEEEVPIRRSFSVEDLLDEVEKISNVASGGSKVKVVVRLWKDGFTLNDEEFRSYSVQENQDFLEAIKRGELPVELESRAEQEELEVNVEDLTEEVYVPRKKTFHPFSGPGYRLGSVAPRVVVRSPSVHEEGEFLPIPMITLDHGLPVTSLQIWLADGRRLVQRFNLSHRISDVHDYVQRCQRNGSPFILTTSLPFRELREEELSLEQADLTNAVIVQRPLNTEAPFGHT</sequence>
<accession>A0AAN8KRT7</accession>
<gene>
    <name evidence="3" type="ORF">J4Q44_G00321850</name>
</gene>
<comment type="caution">
    <text evidence="3">The sequence shown here is derived from an EMBL/GenBank/DDBJ whole genome shotgun (WGS) entry which is preliminary data.</text>
</comment>
<dbReference type="SUPFAM" id="SSF102848">
    <property type="entry name" value="NSFL1 (p97 ATPase) cofactor p47, SEP domain"/>
    <property type="match status" value="1"/>
</dbReference>
<name>A0AAN8KRT7_9TELE</name>
<dbReference type="AlphaFoldDB" id="A0AAN8KRT7"/>
<dbReference type="GO" id="GO:0005829">
    <property type="term" value="C:cytosol"/>
    <property type="evidence" value="ECO:0007669"/>
    <property type="project" value="TreeGrafter"/>
</dbReference>
<dbReference type="SUPFAM" id="SSF54236">
    <property type="entry name" value="Ubiquitin-like"/>
    <property type="match status" value="1"/>
</dbReference>
<dbReference type="PANTHER" id="PTHR23333">
    <property type="entry name" value="UBX DOMAIN CONTAINING PROTEIN"/>
    <property type="match status" value="1"/>
</dbReference>
<dbReference type="Pfam" id="PF08059">
    <property type="entry name" value="SEP"/>
    <property type="match status" value="1"/>
</dbReference>
<dbReference type="GO" id="GO:0000045">
    <property type="term" value="P:autophagosome assembly"/>
    <property type="evidence" value="ECO:0007669"/>
    <property type="project" value="TreeGrafter"/>
</dbReference>
<dbReference type="PROSITE" id="PS50033">
    <property type="entry name" value="UBX"/>
    <property type="match status" value="1"/>
</dbReference>
<organism evidence="3 4">
    <name type="scientific">Coregonus suidteri</name>
    <dbReference type="NCBI Taxonomy" id="861788"/>
    <lineage>
        <taxon>Eukaryota</taxon>
        <taxon>Metazoa</taxon>
        <taxon>Chordata</taxon>
        <taxon>Craniata</taxon>
        <taxon>Vertebrata</taxon>
        <taxon>Euteleostomi</taxon>
        <taxon>Actinopterygii</taxon>
        <taxon>Neopterygii</taxon>
        <taxon>Teleostei</taxon>
        <taxon>Protacanthopterygii</taxon>
        <taxon>Salmoniformes</taxon>
        <taxon>Salmonidae</taxon>
        <taxon>Coregoninae</taxon>
        <taxon>Coregonus</taxon>
    </lineage>
</organism>
<dbReference type="GO" id="GO:0061025">
    <property type="term" value="P:membrane fusion"/>
    <property type="evidence" value="ECO:0007669"/>
    <property type="project" value="TreeGrafter"/>
</dbReference>
<dbReference type="InterPro" id="IPR029071">
    <property type="entry name" value="Ubiquitin-like_domsf"/>
</dbReference>
<feature type="domain" description="UBX" evidence="1">
    <location>
        <begin position="195"/>
        <end position="270"/>
    </location>
</feature>
<dbReference type="EMBL" id="JAGTTL010000031">
    <property type="protein sequence ID" value="KAK6297602.1"/>
    <property type="molecule type" value="Genomic_DNA"/>
</dbReference>
<evidence type="ECO:0000313" key="4">
    <source>
        <dbReference type="Proteomes" id="UP001356427"/>
    </source>
</evidence>
<dbReference type="GO" id="GO:0005634">
    <property type="term" value="C:nucleus"/>
    <property type="evidence" value="ECO:0007669"/>
    <property type="project" value="TreeGrafter"/>
</dbReference>
<dbReference type="GO" id="GO:0031468">
    <property type="term" value="P:nuclear membrane reassembly"/>
    <property type="evidence" value="ECO:0007669"/>
    <property type="project" value="TreeGrafter"/>
</dbReference>
<dbReference type="PROSITE" id="PS51399">
    <property type="entry name" value="SEP"/>
    <property type="match status" value="1"/>
</dbReference>
<dbReference type="Gene3D" id="3.10.20.90">
    <property type="entry name" value="Phosphatidylinositol 3-kinase Catalytic Subunit, Chain A, domain 1"/>
    <property type="match status" value="1"/>
</dbReference>
<dbReference type="PANTHER" id="PTHR23333:SF16">
    <property type="entry name" value="UBX DOMAIN-CONTAINING PROTEIN 2A"/>
    <property type="match status" value="1"/>
</dbReference>
<dbReference type="Gene3D" id="3.30.420.210">
    <property type="entry name" value="SEP domain"/>
    <property type="match status" value="1"/>
</dbReference>
<proteinExistence type="predicted"/>
<dbReference type="SMART" id="SM00553">
    <property type="entry name" value="SEP"/>
    <property type="match status" value="1"/>
</dbReference>
<dbReference type="InterPro" id="IPR036241">
    <property type="entry name" value="NSFL1C_SEP_dom_sf"/>
</dbReference>
<dbReference type="InterPro" id="IPR012989">
    <property type="entry name" value="SEP_domain"/>
</dbReference>
<dbReference type="Proteomes" id="UP001356427">
    <property type="component" value="Unassembled WGS sequence"/>
</dbReference>
<protein>
    <recommendedName>
        <fullName evidence="5">UBX domain-containing protein 2A</fullName>
    </recommendedName>
</protein>
<dbReference type="FunFam" id="3.10.20.90:FF:000164">
    <property type="entry name" value="UBX domain-containing protein 2A"/>
    <property type="match status" value="1"/>
</dbReference>
<evidence type="ECO:0000259" key="2">
    <source>
        <dbReference type="PROSITE" id="PS51399"/>
    </source>
</evidence>
<feature type="domain" description="SEP" evidence="2">
    <location>
        <begin position="84"/>
        <end position="149"/>
    </location>
</feature>
<evidence type="ECO:0008006" key="5">
    <source>
        <dbReference type="Google" id="ProtNLM"/>
    </source>
</evidence>
<evidence type="ECO:0000313" key="3">
    <source>
        <dbReference type="EMBL" id="KAK6297602.1"/>
    </source>
</evidence>
<keyword evidence="4" id="KW-1185">Reference proteome</keyword>
<dbReference type="GO" id="GO:0043130">
    <property type="term" value="F:ubiquitin binding"/>
    <property type="evidence" value="ECO:0007669"/>
    <property type="project" value="TreeGrafter"/>
</dbReference>
<reference evidence="3 4" key="1">
    <citation type="submission" date="2021-04" db="EMBL/GenBank/DDBJ databases">
        <authorList>
            <person name="De Guttry C."/>
            <person name="Zahm M."/>
            <person name="Klopp C."/>
            <person name="Cabau C."/>
            <person name="Louis A."/>
            <person name="Berthelot C."/>
            <person name="Parey E."/>
            <person name="Roest Crollius H."/>
            <person name="Montfort J."/>
            <person name="Robinson-Rechavi M."/>
            <person name="Bucao C."/>
            <person name="Bouchez O."/>
            <person name="Gislard M."/>
            <person name="Lluch J."/>
            <person name="Milhes M."/>
            <person name="Lampietro C."/>
            <person name="Lopez Roques C."/>
            <person name="Donnadieu C."/>
            <person name="Braasch I."/>
            <person name="Desvignes T."/>
            <person name="Postlethwait J."/>
            <person name="Bobe J."/>
            <person name="Wedekind C."/>
            <person name="Guiguen Y."/>
        </authorList>
    </citation>
    <scope>NUCLEOTIDE SEQUENCE [LARGE SCALE GENOMIC DNA]</scope>
    <source>
        <strain evidence="3">Cs_M1</strain>
        <tissue evidence="3">Blood</tissue>
    </source>
</reference>
<dbReference type="SMART" id="SM00166">
    <property type="entry name" value="UBX"/>
    <property type="match status" value="1"/>
</dbReference>
<dbReference type="InterPro" id="IPR001012">
    <property type="entry name" value="UBX_dom"/>
</dbReference>
<dbReference type="GO" id="GO:0007030">
    <property type="term" value="P:Golgi organization"/>
    <property type="evidence" value="ECO:0007669"/>
    <property type="project" value="TreeGrafter"/>
</dbReference>
<dbReference type="Pfam" id="PF00789">
    <property type="entry name" value="UBX"/>
    <property type="match status" value="1"/>
</dbReference>